<comment type="function">
    <text evidence="5">Cell division factor that enhances FtsZ-ring assembly. Directly interacts with FtsZ and promotes bundling of FtsZ protofilaments, with a reduction in FtsZ GTPase activity.</text>
</comment>
<dbReference type="GO" id="GO:0043093">
    <property type="term" value="P:FtsZ-dependent cytokinesis"/>
    <property type="evidence" value="ECO:0007669"/>
    <property type="project" value="UniProtKB-UniRule"/>
</dbReference>
<dbReference type="HAMAP" id="MF_01092">
    <property type="entry name" value="ZapD"/>
    <property type="match status" value="1"/>
</dbReference>
<dbReference type="RefSeq" id="WP_075067337.1">
    <property type="nucleotide sequence ID" value="NZ_LKAJ02000001.1"/>
</dbReference>
<keyword evidence="3 5" id="KW-0717">Septation</keyword>
<evidence type="ECO:0000256" key="2">
    <source>
        <dbReference type="ARBA" id="ARBA00022618"/>
    </source>
</evidence>
<dbReference type="InterPro" id="IPR009777">
    <property type="entry name" value="ZapD"/>
</dbReference>
<organism evidence="6">
    <name type="scientific">Candidatus Berkiella aquae</name>
    <dbReference type="NCBI Taxonomy" id="295108"/>
    <lineage>
        <taxon>Bacteria</taxon>
        <taxon>Pseudomonadati</taxon>
        <taxon>Pseudomonadota</taxon>
        <taxon>Gammaproteobacteria</taxon>
        <taxon>Candidatus Berkiellales</taxon>
        <taxon>Candidatus Berkiellaceae</taxon>
        <taxon>Candidatus Berkiella</taxon>
    </lineage>
</organism>
<protein>
    <recommendedName>
        <fullName evidence="5">Cell division protein ZapD</fullName>
    </recommendedName>
    <alternativeName>
        <fullName evidence="5">Z ring-associated protein D</fullName>
    </alternativeName>
</protein>
<keyword evidence="4 5" id="KW-0131">Cell cycle</keyword>
<comment type="similarity">
    <text evidence="5">Belongs to the ZapD family.</text>
</comment>
<keyword evidence="8" id="KW-1185">Reference proteome</keyword>
<dbReference type="Gene3D" id="2.60.440.10">
    <property type="entry name" value="YacF-like domains"/>
    <property type="match status" value="1"/>
</dbReference>
<dbReference type="OrthoDB" id="5294622at2"/>
<name>A0A0Q9YS43_9GAMM</name>
<dbReference type="GO" id="GO:0000917">
    <property type="term" value="P:division septum assembly"/>
    <property type="evidence" value="ECO:0007669"/>
    <property type="project" value="UniProtKB-KW"/>
</dbReference>
<accession>A0A0Q9YS43</accession>
<dbReference type="STRING" id="295108.HT99x_02743"/>
<evidence type="ECO:0000256" key="1">
    <source>
        <dbReference type="ARBA" id="ARBA00022490"/>
    </source>
</evidence>
<dbReference type="EMBL" id="LKAJ01000015">
    <property type="protein sequence ID" value="KRG19764.1"/>
    <property type="molecule type" value="Genomic_DNA"/>
</dbReference>
<dbReference type="InterPro" id="IPR027462">
    <property type="entry name" value="ZapD_C"/>
</dbReference>
<dbReference type="PATRIC" id="fig|1590043.3.peg.2789"/>
<proteinExistence type="inferred from homology"/>
<dbReference type="GO" id="GO:0032153">
    <property type="term" value="C:cell division site"/>
    <property type="evidence" value="ECO:0007669"/>
    <property type="project" value="TreeGrafter"/>
</dbReference>
<reference evidence="7" key="2">
    <citation type="journal article" date="2016" name="Genome Announc.">
        <title>Draft Genome Sequences of Two Novel Amoeba-Resistant Intranuclear Bacteria, 'Candidatus Berkiella cookevillensis' and 'Candidatus Berkiella aquae'.</title>
        <authorList>
            <person name="Mehari Y.T."/>
            <person name="Arivett B.A."/>
            <person name="Farone A.L."/>
            <person name="Gunderson J.H."/>
            <person name="Farone M.B."/>
        </authorList>
    </citation>
    <scope>NUCLEOTIDE SEQUENCE</scope>
    <source>
        <strain evidence="7">HT99</strain>
    </source>
</reference>
<keyword evidence="1 5" id="KW-0963">Cytoplasm</keyword>
<dbReference type="AlphaFoldDB" id="A0A0Q9YS43"/>
<comment type="subunit">
    <text evidence="5">Interacts with FtsZ.</text>
</comment>
<dbReference type="EMBL" id="LKAJ02000001">
    <property type="protein sequence ID" value="MCS5710825.1"/>
    <property type="molecule type" value="Genomic_DNA"/>
</dbReference>
<comment type="subcellular location">
    <subcellularLocation>
        <location evidence="5">Cytoplasm</location>
    </subcellularLocation>
    <text evidence="5">Localizes to mid-cell in an FtsZ-dependent manner.</text>
</comment>
<evidence type="ECO:0000256" key="4">
    <source>
        <dbReference type="ARBA" id="ARBA00023306"/>
    </source>
</evidence>
<dbReference type="GO" id="GO:0005737">
    <property type="term" value="C:cytoplasm"/>
    <property type="evidence" value="ECO:0007669"/>
    <property type="project" value="UniProtKB-SubCell"/>
</dbReference>
<dbReference type="Proteomes" id="UP000051497">
    <property type="component" value="Unassembled WGS sequence"/>
</dbReference>
<dbReference type="SUPFAM" id="SSF160950">
    <property type="entry name" value="YacF-like"/>
    <property type="match status" value="1"/>
</dbReference>
<evidence type="ECO:0000313" key="7">
    <source>
        <dbReference type="EMBL" id="MCS5710825.1"/>
    </source>
</evidence>
<comment type="caution">
    <text evidence="6">The sequence shown here is derived from an EMBL/GenBank/DDBJ whole genome shotgun (WGS) entry which is preliminary data.</text>
</comment>
<dbReference type="Pfam" id="PF07072">
    <property type="entry name" value="ZapD"/>
    <property type="match status" value="1"/>
</dbReference>
<gene>
    <name evidence="5 6" type="primary">zapD</name>
    <name evidence="7" type="ORF">HT99x_005240</name>
    <name evidence="6" type="ORF">HT99x_02743</name>
</gene>
<reference evidence="7" key="3">
    <citation type="submission" date="2021-06" db="EMBL/GenBank/DDBJ databases">
        <title>Genomic Description and Analysis of Intracellular Bacteria, Candidatus Berkiella cookevillensis and Candidatus Berkiella aquae.</title>
        <authorList>
            <person name="Kidane D.T."/>
            <person name="Mehari Y.T."/>
            <person name="Rice F.C."/>
            <person name="Arivett B.A."/>
            <person name="Farone A.L."/>
            <person name="Berk S.G."/>
            <person name="Farone M.B."/>
        </authorList>
    </citation>
    <scope>NUCLEOTIDE SEQUENCE</scope>
    <source>
        <strain evidence="7">HT99</strain>
    </source>
</reference>
<evidence type="ECO:0000313" key="8">
    <source>
        <dbReference type="Proteomes" id="UP000051497"/>
    </source>
</evidence>
<sequence length="258" mass="29789">MAQQFLLFEHPLNERMRTFLRTEHLFQLAKYRLTNIVSPWDARDCVTAIIELYNLIERTDFRGELLKEIERHTNGLQRLDMTPSVDHHALNKVLKELEYSIDTLRSYSAKQGLCPKESDLFNSIRQRLLIPGGTCSFDLPAFHYWLSLPPKTRQRTLNEWQELLTPLDKALTLVLDLTRQSCRPTREMAAAGTFQKSINAPAACQLIRIAVSAEYGAYPEISANKHRINVRFLQAQFEHGKAALWTQDIPFELTCCSI</sequence>
<evidence type="ECO:0000256" key="3">
    <source>
        <dbReference type="ARBA" id="ARBA00023210"/>
    </source>
</evidence>
<reference evidence="6" key="1">
    <citation type="submission" date="2015-09" db="EMBL/GenBank/DDBJ databases">
        <title>Draft Genome Sequences of Two Novel Amoeba-resistant Intranuclear Bacteria, Candidatus Berkiella cookevillensis and Candidatus Berkiella aquae.</title>
        <authorList>
            <person name="Mehari Y.T."/>
            <person name="Arivett B.A."/>
            <person name="Farone A.L."/>
            <person name="Gunderson J.H."/>
            <person name="Farone M.B."/>
        </authorList>
    </citation>
    <scope>NUCLEOTIDE SEQUENCE [LARGE SCALE GENOMIC DNA]</scope>
    <source>
        <strain evidence="6">HT99</strain>
    </source>
</reference>
<dbReference type="InterPro" id="IPR036268">
    <property type="entry name" value="ZapD_sf"/>
</dbReference>
<dbReference type="PANTHER" id="PTHR39455">
    <property type="entry name" value="CELL DIVISION PROTEIN ZAPD"/>
    <property type="match status" value="1"/>
</dbReference>
<dbReference type="NCBIfam" id="NF003656">
    <property type="entry name" value="PRK05287.1-4"/>
    <property type="match status" value="1"/>
</dbReference>
<evidence type="ECO:0000313" key="6">
    <source>
        <dbReference type="EMBL" id="KRG19764.1"/>
    </source>
</evidence>
<keyword evidence="2 5" id="KW-0132">Cell division</keyword>
<dbReference type="Gene3D" id="1.10.3900.10">
    <property type="entry name" value="YacF-like"/>
    <property type="match status" value="1"/>
</dbReference>
<evidence type="ECO:0000256" key="5">
    <source>
        <dbReference type="HAMAP-Rule" id="MF_01092"/>
    </source>
</evidence>
<dbReference type="PANTHER" id="PTHR39455:SF1">
    <property type="entry name" value="CELL DIVISION PROTEIN ZAPD"/>
    <property type="match status" value="1"/>
</dbReference>